<organism evidence="2 3">
    <name type="scientific">Streptococcus salivarius</name>
    <dbReference type="NCBI Taxonomy" id="1304"/>
    <lineage>
        <taxon>Bacteria</taxon>
        <taxon>Bacillati</taxon>
        <taxon>Bacillota</taxon>
        <taxon>Bacilli</taxon>
        <taxon>Lactobacillales</taxon>
        <taxon>Streptococcaceae</taxon>
        <taxon>Streptococcus</taxon>
    </lineage>
</organism>
<dbReference type="RefSeq" id="WP_037602046.1">
    <property type="nucleotide sequence ID" value="NZ_JADMQU010000012.1"/>
</dbReference>
<protein>
    <submittedName>
        <fullName evidence="2">Hydrolase</fullName>
    </submittedName>
</protein>
<gene>
    <name evidence="2" type="ORF">DL07_02780</name>
</gene>
<evidence type="ECO:0000259" key="1">
    <source>
        <dbReference type="Pfam" id="PF00561"/>
    </source>
</evidence>
<dbReference type="Gene3D" id="3.40.50.1820">
    <property type="entry name" value="alpha/beta hydrolase"/>
    <property type="match status" value="1"/>
</dbReference>
<dbReference type="Pfam" id="PF00561">
    <property type="entry name" value="Abhydrolase_1"/>
    <property type="match status" value="1"/>
</dbReference>
<reference evidence="2 3" key="1">
    <citation type="submission" date="2014-04" db="EMBL/GenBank/DDBJ databases">
        <title>Variable characteristics of bacteriocin-producing Streptococcus salivarius strains isolated from Malaysian subjects.</title>
        <authorList>
            <person name="Philip K."/>
            <person name="Barbour A."/>
        </authorList>
    </citation>
    <scope>NUCLEOTIDE SEQUENCE [LARGE SCALE GENOMIC DNA]</scope>
    <source>
        <strain evidence="2 3">NU10</strain>
    </source>
</reference>
<dbReference type="InterPro" id="IPR050266">
    <property type="entry name" value="AB_hydrolase_sf"/>
</dbReference>
<dbReference type="SUPFAM" id="SSF53474">
    <property type="entry name" value="alpha/beta-Hydrolases"/>
    <property type="match status" value="1"/>
</dbReference>
<accession>A0A074IZM4</accession>
<proteinExistence type="predicted"/>
<feature type="domain" description="AB hydrolase-1" evidence="1">
    <location>
        <begin position="48"/>
        <end position="250"/>
    </location>
</feature>
<dbReference type="Proteomes" id="UP000027855">
    <property type="component" value="Unassembled WGS sequence"/>
</dbReference>
<dbReference type="PRINTS" id="PR00111">
    <property type="entry name" value="ABHYDROLASE"/>
</dbReference>
<comment type="caution">
    <text evidence="2">The sequence shown here is derived from an EMBL/GenBank/DDBJ whole genome shotgun (WGS) entry which is preliminary data.</text>
</comment>
<dbReference type="GO" id="GO:0016787">
    <property type="term" value="F:hydrolase activity"/>
    <property type="evidence" value="ECO:0007669"/>
    <property type="project" value="UniProtKB-KW"/>
</dbReference>
<dbReference type="PANTHER" id="PTHR43798">
    <property type="entry name" value="MONOACYLGLYCEROL LIPASE"/>
    <property type="match status" value="1"/>
</dbReference>
<dbReference type="InterPro" id="IPR029058">
    <property type="entry name" value="AB_hydrolase_fold"/>
</dbReference>
<evidence type="ECO:0000313" key="2">
    <source>
        <dbReference type="EMBL" id="KEO45140.1"/>
    </source>
</evidence>
<dbReference type="EMBL" id="JJMT01000014">
    <property type="protein sequence ID" value="KEO45140.1"/>
    <property type="molecule type" value="Genomic_DNA"/>
</dbReference>
<evidence type="ECO:0000313" key="3">
    <source>
        <dbReference type="Proteomes" id="UP000027855"/>
    </source>
</evidence>
<dbReference type="GO" id="GO:0016020">
    <property type="term" value="C:membrane"/>
    <property type="evidence" value="ECO:0007669"/>
    <property type="project" value="TreeGrafter"/>
</dbReference>
<dbReference type="PANTHER" id="PTHR43798:SF33">
    <property type="entry name" value="HYDROLASE, PUTATIVE (AFU_ORTHOLOGUE AFUA_2G14860)-RELATED"/>
    <property type="match status" value="1"/>
</dbReference>
<keyword evidence="2" id="KW-0378">Hydrolase</keyword>
<dbReference type="InterPro" id="IPR000073">
    <property type="entry name" value="AB_hydrolase_1"/>
</dbReference>
<dbReference type="AlphaFoldDB" id="A0A074IZM4"/>
<name>A0A074IZM4_STRSL</name>
<sequence length="266" mass="30059">MFSIQRNHLSDPGVDYVTFGKGDKTLIIITGLSLQRLGDMSNLAIYSLFYRYAKEYTVYIFDRKDYIEEGISIENMADDLYHSLQELHIANASIIGISQGGMIAQLFAIKYPQKVTSLVLALTFSRNNAISRETIRGWIEMAENNDMDQLNKDSMSKSFSSPVLKKLYVINRLFLKSVSKEKRHRFVGLAKSILAFDCYSSLDKITCPTLVLGAKNDLVLGVDGARELANSIPNASYYEFSKLGHAAFIESNQFNKMILEFLRKNA</sequence>